<dbReference type="GO" id="GO:0006508">
    <property type="term" value="P:proteolysis"/>
    <property type="evidence" value="ECO:0007669"/>
    <property type="project" value="UniProtKB-KW"/>
</dbReference>
<feature type="non-terminal residue" evidence="3">
    <location>
        <position position="122"/>
    </location>
</feature>
<dbReference type="EMBL" id="AJWZ01009904">
    <property type="protein sequence ID" value="EKC49983.1"/>
    <property type="molecule type" value="Genomic_DNA"/>
</dbReference>
<dbReference type="Pfam" id="PF03418">
    <property type="entry name" value="Peptidase_A25"/>
    <property type="match status" value="1"/>
</dbReference>
<evidence type="ECO:0000256" key="1">
    <source>
        <dbReference type="ARBA" id="ARBA00022670"/>
    </source>
</evidence>
<dbReference type="Gene3D" id="3.40.50.1450">
    <property type="entry name" value="HybD-like"/>
    <property type="match status" value="1"/>
</dbReference>
<gene>
    <name evidence="3" type="ORF">OBE_14360</name>
</gene>
<organism evidence="3">
    <name type="scientific">human gut metagenome</name>
    <dbReference type="NCBI Taxonomy" id="408170"/>
    <lineage>
        <taxon>unclassified sequences</taxon>
        <taxon>metagenomes</taxon>
        <taxon>organismal metagenomes</taxon>
    </lineage>
</organism>
<dbReference type="GO" id="GO:0008233">
    <property type="term" value="F:peptidase activity"/>
    <property type="evidence" value="ECO:0007669"/>
    <property type="project" value="UniProtKB-KW"/>
</dbReference>
<dbReference type="EC" id="3.4.23.-" evidence="3"/>
<proteinExistence type="predicted"/>
<evidence type="ECO:0000313" key="3">
    <source>
        <dbReference type="EMBL" id="EKC49983.1"/>
    </source>
</evidence>
<dbReference type="InterPro" id="IPR023430">
    <property type="entry name" value="Pept_HybD-like_dom_sf"/>
</dbReference>
<keyword evidence="2 3" id="KW-0378">Hydrolase</keyword>
<sequence length="122" mass="13159">MIFGTDLAIERREITNSGKNDGVTVKKRRVKSASVTEIEITTDAGAEKLGKPVGTYVTVELPPFSSEFDDADSRMLAVRDEIKKLLPKNTSGVLVVGLGNSDITPDALGPKTAKDIFSTRHI</sequence>
<dbReference type="AlphaFoldDB" id="K1RXC3"/>
<protein>
    <submittedName>
        <fullName evidence="3">Germination protease</fullName>
        <ecNumber evidence="3">3.4.23.-</ecNumber>
    </submittedName>
</protein>
<dbReference type="InterPro" id="IPR005080">
    <property type="entry name" value="Peptidase_A25"/>
</dbReference>
<accession>K1RXC3</accession>
<keyword evidence="1 3" id="KW-0645">Protease</keyword>
<comment type="caution">
    <text evidence="3">The sequence shown here is derived from an EMBL/GenBank/DDBJ whole genome shotgun (WGS) entry which is preliminary data.</text>
</comment>
<evidence type="ECO:0000256" key="2">
    <source>
        <dbReference type="ARBA" id="ARBA00022801"/>
    </source>
</evidence>
<dbReference type="GO" id="GO:0009847">
    <property type="term" value="P:spore germination"/>
    <property type="evidence" value="ECO:0007669"/>
    <property type="project" value="InterPro"/>
</dbReference>
<reference evidence="3" key="1">
    <citation type="journal article" date="2013" name="Environ. Microbiol.">
        <title>Microbiota from the distal guts of lean and obese adolescents exhibit partial functional redundancy besides clear differences in community structure.</title>
        <authorList>
            <person name="Ferrer M."/>
            <person name="Ruiz A."/>
            <person name="Lanza F."/>
            <person name="Haange S.B."/>
            <person name="Oberbach A."/>
            <person name="Till H."/>
            <person name="Bargiela R."/>
            <person name="Campoy C."/>
            <person name="Segura M.T."/>
            <person name="Richter M."/>
            <person name="von Bergen M."/>
            <person name="Seifert J."/>
            <person name="Suarez A."/>
        </authorList>
    </citation>
    <scope>NUCLEOTIDE SEQUENCE</scope>
</reference>
<name>K1RXC3_9ZZZZ</name>
<dbReference type="SUPFAM" id="SSF53163">
    <property type="entry name" value="HybD-like"/>
    <property type="match status" value="1"/>
</dbReference>